<dbReference type="InterPro" id="IPR020843">
    <property type="entry name" value="ER"/>
</dbReference>
<evidence type="ECO:0000256" key="1">
    <source>
        <dbReference type="ARBA" id="ARBA00001947"/>
    </source>
</evidence>
<dbReference type="InterPro" id="IPR013149">
    <property type="entry name" value="ADH-like_C"/>
</dbReference>
<keyword evidence="5" id="KW-0862">Zinc</keyword>
<dbReference type="GO" id="GO:0005737">
    <property type="term" value="C:cytoplasm"/>
    <property type="evidence" value="ECO:0007669"/>
    <property type="project" value="TreeGrafter"/>
</dbReference>
<comment type="cofactor">
    <cofactor evidence="1">
        <name>Zn(2+)</name>
        <dbReference type="ChEBI" id="CHEBI:29105"/>
    </cofactor>
</comment>
<keyword evidence="4" id="KW-0479">Metal-binding</keyword>
<accession>A0AAD7N505</accession>
<evidence type="ECO:0000256" key="7">
    <source>
        <dbReference type="ARBA" id="ARBA00023027"/>
    </source>
</evidence>
<dbReference type="SUPFAM" id="SSF50129">
    <property type="entry name" value="GroES-like"/>
    <property type="match status" value="1"/>
</dbReference>
<evidence type="ECO:0000313" key="10">
    <source>
        <dbReference type="Proteomes" id="UP001215280"/>
    </source>
</evidence>
<dbReference type="InterPro" id="IPR011032">
    <property type="entry name" value="GroES-like_sf"/>
</dbReference>
<evidence type="ECO:0000256" key="6">
    <source>
        <dbReference type="ARBA" id="ARBA00023002"/>
    </source>
</evidence>
<keyword evidence="6" id="KW-0560">Oxidoreductase</keyword>
<dbReference type="EMBL" id="JARJLG010000099">
    <property type="protein sequence ID" value="KAJ7746184.1"/>
    <property type="molecule type" value="Genomic_DNA"/>
</dbReference>
<keyword evidence="7" id="KW-0520">NAD</keyword>
<evidence type="ECO:0000259" key="8">
    <source>
        <dbReference type="SMART" id="SM00829"/>
    </source>
</evidence>
<dbReference type="GO" id="GO:0046872">
    <property type="term" value="F:metal ion binding"/>
    <property type="evidence" value="ECO:0007669"/>
    <property type="project" value="UniProtKB-KW"/>
</dbReference>
<dbReference type="GO" id="GO:0004022">
    <property type="term" value="F:alcohol dehydrogenase (NAD+) activity"/>
    <property type="evidence" value="ECO:0007669"/>
    <property type="project" value="UniProtKB-EC"/>
</dbReference>
<feature type="non-terminal residue" evidence="9">
    <location>
        <position position="1"/>
    </location>
</feature>
<sequence>MSFTIPKTQTAAVVPTSSTSIEIRQDHPVKTQEELAPGECLIKLCTGVCHTDLHAALGDWPLPTKTPLVGGHEGVRVIIAIGSSTSHSLVKVGDRVGIKWLADSCLNSEQCRKGREHEDCTDAKLSGFTVDGTFQQYVISFVNHATPIPGGFDSNAAASILCAGVTTYHAIKYSQTSPGDWIVLPGAGGRLGHLAIQYAKVAGLRVIAVATGADKKKLCLELDADKRIDFKESKNIVEEIKVIMDGLGAHSALVTAVSSSGYKQAMEYLCGGGTLMVVGLPGNADLEASIFFTVFK</sequence>
<dbReference type="Proteomes" id="UP001215280">
    <property type="component" value="Unassembled WGS sequence"/>
</dbReference>
<comment type="similarity">
    <text evidence="2">Belongs to the zinc-containing alcohol dehydrogenase family.</text>
</comment>
<dbReference type="Gene3D" id="3.90.180.10">
    <property type="entry name" value="Medium-chain alcohol dehydrogenases, catalytic domain"/>
    <property type="match status" value="1"/>
</dbReference>
<evidence type="ECO:0000256" key="5">
    <source>
        <dbReference type="ARBA" id="ARBA00022833"/>
    </source>
</evidence>
<evidence type="ECO:0000256" key="2">
    <source>
        <dbReference type="ARBA" id="ARBA00008072"/>
    </source>
</evidence>
<dbReference type="PANTHER" id="PTHR42940">
    <property type="entry name" value="ALCOHOL DEHYDROGENASE 1-RELATED"/>
    <property type="match status" value="1"/>
</dbReference>
<dbReference type="Pfam" id="PF00107">
    <property type="entry name" value="ADH_zinc_N"/>
    <property type="match status" value="1"/>
</dbReference>
<protein>
    <recommendedName>
        <fullName evidence="3">alcohol dehydrogenase</fullName>
        <ecNumber evidence="3">1.1.1.1</ecNumber>
    </recommendedName>
</protein>
<dbReference type="Pfam" id="PF08240">
    <property type="entry name" value="ADH_N"/>
    <property type="match status" value="1"/>
</dbReference>
<evidence type="ECO:0000313" key="9">
    <source>
        <dbReference type="EMBL" id="KAJ7746184.1"/>
    </source>
</evidence>
<gene>
    <name evidence="9" type="ORF">DFH07DRAFT_832964</name>
</gene>
<organism evidence="9 10">
    <name type="scientific">Mycena maculata</name>
    <dbReference type="NCBI Taxonomy" id="230809"/>
    <lineage>
        <taxon>Eukaryota</taxon>
        <taxon>Fungi</taxon>
        <taxon>Dikarya</taxon>
        <taxon>Basidiomycota</taxon>
        <taxon>Agaricomycotina</taxon>
        <taxon>Agaricomycetes</taxon>
        <taxon>Agaricomycetidae</taxon>
        <taxon>Agaricales</taxon>
        <taxon>Marasmiineae</taxon>
        <taxon>Mycenaceae</taxon>
        <taxon>Mycena</taxon>
    </lineage>
</organism>
<evidence type="ECO:0000256" key="3">
    <source>
        <dbReference type="ARBA" id="ARBA00013190"/>
    </source>
</evidence>
<dbReference type="InterPro" id="IPR013154">
    <property type="entry name" value="ADH-like_N"/>
</dbReference>
<dbReference type="EC" id="1.1.1.1" evidence="3"/>
<proteinExistence type="inferred from homology"/>
<name>A0AAD7N505_9AGAR</name>
<keyword evidence="10" id="KW-1185">Reference proteome</keyword>
<reference evidence="9" key="1">
    <citation type="submission" date="2023-03" db="EMBL/GenBank/DDBJ databases">
        <title>Massive genome expansion in bonnet fungi (Mycena s.s.) driven by repeated elements and novel gene families across ecological guilds.</title>
        <authorList>
            <consortium name="Lawrence Berkeley National Laboratory"/>
            <person name="Harder C.B."/>
            <person name="Miyauchi S."/>
            <person name="Viragh M."/>
            <person name="Kuo A."/>
            <person name="Thoen E."/>
            <person name="Andreopoulos B."/>
            <person name="Lu D."/>
            <person name="Skrede I."/>
            <person name="Drula E."/>
            <person name="Henrissat B."/>
            <person name="Morin E."/>
            <person name="Kohler A."/>
            <person name="Barry K."/>
            <person name="LaButti K."/>
            <person name="Morin E."/>
            <person name="Salamov A."/>
            <person name="Lipzen A."/>
            <person name="Mereny Z."/>
            <person name="Hegedus B."/>
            <person name="Baldrian P."/>
            <person name="Stursova M."/>
            <person name="Weitz H."/>
            <person name="Taylor A."/>
            <person name="Grigoriev I.V."/>
            <person name="Nagy L.G."/>
            <person name="Martin F."/>
            <person name="Kauserud H."/>
        </authorList>
    </citation>
    <scope>NUCLEOTIDE SEQUENCE</scope>
    <source>
        <strain evidence="9">CBHHK188m</strain>
    </source>
</reference>
<evidence type="ECO:0000256" key="4">
    <source>
        <dbReference type="ARBA" id="ARBA00022723"/>
    </source>
</evidence>
<dbReference type="Gene3D" id="3.40.50.720">
    <property type="entry name" value="NAD(P)-binding Rossmann-like Domain"/>
    <property type="match status" value="1"/>
</dbReference>
<dbReference type="SMART" id="SM00829">
    <property type="entry name" value="PKS_ER"/>
    <property type="match status" value="1"/>
</dbReference>
<feature type="domain" description="Enoyl reductase (ER)" evidence="8">
    <location>
        <begin position="18"/>
        <end position="278"/>
    </location>
</feature>
<comment type="caution">
    <text evidence="9">The sequence shown here is derived from an EMBL/GenBank/DDBJ whole genome shotgun (WGS) entry which is preliminary data.</text>
</comment>
<dbReference type="AlphaFoldDB" id="A0AAD7N505"/>
<dbReference type="InterPro" id="IPR036291">
    <property type="entry name" value="NAD(P)-bd_dom_sf"/>
</dbReference>
<dbReference type="FunFam" id="3.40.50.720:FF:000039">
    <property type="entry name" value="Alcohol dehydrogenase AdhP"/>
    <property type="match status" value="1"/>
</dbReference>
<dbReference type="SUPFAM" id="SSF51735">
    <property type="entry name" value="NAD(P)-binding Rossmann-fold domains"/>
    <property type="match status" value="1"/>
</dbReference>
<dbReference type="CDD" id="cd08297">
    <property type="entry name" value="CAD3"/>
    <property type="match status" value="1"/>
</dbReference>
<dbReference type="PANTHER" id="PTHR42940:SF3">
    <property type="entry name" value="ALCOHOL DEHYDROGENASE 1-RELATED"/>
    <property type="match status" value="1"/>
</dbReference>